<evidence type="ECO:0000259" key="14">
    <source>
        <dbReference type="PROSITE" id="PS51194"/>
    </source>
</evidence>
<keyword evidence="11 12" id="KW-0472">Membrane</keyword>
<keyword evidence="6 12" id="KW-0547">Nucleotide-binding</keyword>
<dbReference type="GO" id="GO:0017038">
    <property type="term" value="P:protein import"/>
    <property type="evidence" value="ECO:0007669"/>
    <property type="project" value="InterPro"/>
</dbReference>
<dbReference type="SUPFAM" id="SSF52540">
    <property type="entry name" value="P-loop containing nucleoside triphosphate hydrolases"/>
    <property type="match status" value="2"/>
</dbReference>
<dbReference type="Pfam" id="PF07517">
    <property type="entry name" value="SecA_DEAD"/>
    <property type="match status" value="1"/>
</dbReference>
<dbReference type="Gene3D" id="3.90.1440.10">
    <property type="entry name" value="SecA, preprotein cross-linking domain"/>
    <property type="match status" value="1"/>
</dbReference>
<evidence type="ECO:0000256" key="12">
    <source>
        <dbReference type="HAMAP-Rule" id="MF_01382"/>
    </source>
</evidence>
<dbReference type="GO" id="GO:0005524">
    <property type="term" value="F:ATP binding"/>
    <property type="evidence" value="ECO:0007669"/>
    <property type="project" value="UniProtKB-UniRule"/>
</dbReference>
<dbReference type="SUPFAM" id="SSF81767">
    <property type="entry name" value="Pre-protein crosslinking domain of SecA"/>
    <property type="match status" value="1"/>
</dbReference>
<protein>
    <recommendedName>
        <fullName evidence="12">Protein translocase subunit SecA</fullName>
        <ecNumber evidence="12">7.4.2.8</ecNumber>
    </recommendedName>
</protein>
<feature type="binding site" evidence="12">
    <location>
        <position position="88"/>
    </location>
    <ligand>
        <name>ATP</name>
        <dbReference type="ChEBI" id="CHEBI:30616"/>
    </ligand>
</feature>
<comment type="function">
    <text evidence="12">Part of the Sec protein translocase complex. Interacts with the SecYEG preprotein conducting channel. Has a central role in coupling the hydrolysis of ATP to the transfer of proteins into and across the cell membrane, serving as an ATP-driven molecular motor driving the stepwise translocation of polypeptide chains across the membrane.</text>
</comment>
<dbReference type="CDD" id="cd18803">
    <property type="entry name" value="SF2_C_secA"/>
    <property type="match status" value="1"/>
</dbReference>
<evidence type="ECO:0000256" key="3">
    <source>
        <dbReference type="ARBA" id="ARBA00022448"/>
    </source>
</evidence>
<evidence type="ECO:0000256" key="10">
    <source>
        <dbReference type="ARBA" id="ARBA00023010"/>
    </source>
</evidence>
<dbReference type="Pfam" id="PF07516">
    <property type="entry name" value="SecA_SW"/>
    <property type="match status" value="1"/>
</dbReference>
<dbReference type="InterPro" id="IPR000185">
    <property type="entry name" value="SecA"/>
</dbReference>
<keyword evidence="5 12" id="KW-0963">Cytoplasm</keyword>
<evidence type="ECO:0000256" key="9">
    <source>
        <dbReference type="ARBA" id="ARBA00022967"/>
    </source>
</evidence>
<dbReference type="InterPro" id="IPR044722">
    <property type="entry name" value="SecA_SF2_C"/>
</dbReference>
<dbReference type="GO" id="GO:0008564">
    <property type="term" value="F:protein-exporting ATPase activity"/>
    <property type="evidence" value="ECO:0007669"/>
    <property type="project" value="UniProtKB-EC"/>
</dbReference>
<dbReference type="PRINTS" id="PR00906">
    <property type="entry name" value="SECA"/>
</dbReference>
<dbReference type="Gene3D" id="1.10.3060.10">
    <property type="entry name" value="Helical scaffold and wing domains of SecA"/>
    <property type="match status" value="1"/>
</dbReference>
<dbReference type="NCBIfam" id="TIGR04221">
    <property type="entry name" value="SecA2_Mycobac"/>
    <property type="match status" value="1"/>
</dbReference>
<proteinExistence type="inferred from homology"/>
<reference evidence="16 17" key="1">
    <citation type="submission" date="2019-09" db="EMBL/GenBank/DDBJ databases">
        <title>Phylogeny of genus Pseudoclavibacter and closely related genus.</title>
        <authorList>
            <person name="Li Y."/>
        </authorList>
    </citation>
    <scope>NUCLEOTIDE SEQUENCE [LARGE SCALE GENOMIC DNA]</scope>
    <source>
        <strain evidence="16 17">EGI 60007</strain>
    </source>
</reference>
<dbReference type="GO" id="GO:0031522">
    <property type="term" value="C:cell envelope Sec protein transport complex"/>
    <property type="evidence" value="ECO:0007669"/>
    <property type="project" value="TreeGrafter"/>
</dbReference>
<dbReference type="CDD" id="cd17928">
    <property type="entry name" value="DEXDc_SecA"/>
    <property type="match status" value="1"/>
</dbReference>
<dbReference type="PROSITE" id="PS51196">
    <property type="entry name" value="SECA_MOTOR_DEAD"/>
    <property type="match status" value="1"/>
</dbReference>
<keyword evidence="4 12" id="KW-1003">Cell membrane</keyword>
<evidence type="ECO:0000256" key="1">
    <source>
        <dbReference type="ARBA" id="ARBA00004170"/>
    </source>
</evidence>
<dbReference type="Pfam" id="PF21090">
    <property type="entry name" value="P-loop_SecA"/>
    <property type="match status" value="2"/>
</dbReference>
<dbReference type="GO" id="GO:0005829">
    <property type="term" value="C:cytosol"/>
    <property type="evidence" value="ECO:0007669"/>
    <property type="project" value="TreeGrafter"/>
</dbReference>
<keyword evidence="17" id="KW-1185">Reference proteome</keyword>
<dbReference type="SUPFAM" id="SSF81886">
    <property type="entry name" value="Helical scaffold and wing domains of SecA"/>
    <property type="match status" value="1"/>
</dbReference>
<dbReference type="AlphaFoldDB" id="A0A6H9WFV4"/>
<dbReference type="FunFam" id="3.40.50.300:FF:000429">
    <property type="entry name" value="Preprotein translocase subunit SecA"/>
    <property type="match status" value="1"/>
</dbReference>
<dbReference type="InterPro" id="IPR026389">
    <property type="entry name" value="SecA_Actinobact-type"/>
</dbReference>
<keyword evidence="7 12" id="KW-0067">ATP-binding</keyword>
<comment type="subcellular location">
    <subcellularLocation>
        <location evidence="12">Cell membrane</location>
        <topology evidence="12">Peripheral membrane protein</topology>
        <orientation evidence="12">Cytoplasmic side</orientation>
    </subcellularLocation>
    <subcellularLocation>
        <location evidence="12">Cytoplasm</location>
    </subcellularLocation>
    <subcellularLocation>
        <location evidence="1">Membrane</location>
        <topology evidence="1">Peripheral membrane protein</topology>
    </subcellularLocation>
    <text evidence="12">Distribution is 50-50.</text>
</comment>
<evidence type="ECO:0000256" key="11">
    <source>
        <dbReference type="ARBA" id="ARBA00023136"/>
    </source>
</evidence>
<dbReference type="RefSeq" id="WP_158028367.1">
    <property type="nucleotide sequence ID" value="NZ_BMHG01000001.1"/>
</dbReference>
<dbReference type="InterPro" id="IPR027417">
    <property type="entry name" value="P-loop_NTPase"/>
</dbReference>
<evidence type="ECO:0000313" key="16">
    <source>
        <dbReference type="EMBL" id="KAB1649782.1"/>
    </source>
</evidence>
<evidence type="ECO:0000256" key="4">
    <source>
        <dbReference type="ARBA" id="ARBA00022475"/>
    </source>
</evidence>
<gene>
    <name evidence="16" type="primary">secA2</name>
    <name evidence="12" type="synonym">secA</name>
    <name evidence="16" type="ORF">F8O04_06000</name>
</gene>
<keyword evidence="10 12" id="KW-0811">Translocation</keyword>
<evidence type="ECO:0000259" key="13">
    <source>
        <dbReference type="PROSITE" id="PS51192"/>
    </source>
</evidence>
<dbReference type="InterPro" id="IPR011116">
    <property type="entry name" value="SecA_Wing/Scaffold"/>
</dbReference>
<dbReference type="GO" id="GO:0006605">
    <property type="term" value="P:protein targeting"/>
    <property type="evidence" value="ECO:0007669"/>
    <property type="project" value="UniProtKB-UniRule"/>
</dbReference>
<feature type="binding site" evidence="12">
    <location>
        <position position="495"/>
    </location>
    <ligand>
        <name>ATP</name>
        <dbReference type="ChEBI" id="CHEBI:30616"/>
    </ligand>
</feature>
<dbReference type="EMBL" id="WBJY01000001">
    <property type="protein sequence ID" value="KAB1649782.1"/>
    <property type="molecule type" value="Genomic_DNA"/>
</dbReference>
<keyword evidence="9 12" id="KW-1278">Translocase</keyword>
<dbReference type="GO" id="GO:0043952">
    <property type="term" value="P:protein transport by the Sec complex"/>
    <property type="evidence" value="ECO:0007669"/>
    <property type="project" value="TreeGrafter"/>
</dbReference>
<evidence type="ECO:0000313" key="17">
    <source>
        <dbReference type="Proteomes" id="UP000431744"/>
    </source>
</evidence>
<feature type="domain" description="Helicase C-terminal" evidence="14">
    <location>
        <begin position="417"/>
        <end position="598"/>
    </location>
</feature>
<dbReference type="SMART" id="SM00957">
    <property type="entry name" value="SecA_DEAD"/>
    <property type="match status" value="1"/>
</dbReference>
<dbReference type="SMART" id="SM00958">
    <property type="entry name" value="SecA_PP_bind"/>
    <property type="match status" value="1"/>
</dbReference>
<name>A0A6H9WFV4_9MICO</name>
<dbReference type="HAMAP" id="MF_01382">
    <property type="entry name" value="SecA"/>
    <property type="match status" value="1"/>
</dbReference>
<feature type="binding site" evidence="12">
    <location>
        <begin position="106"/>
        <end position="110"/>
    </location>
    <ligand>
        <name>ATP</name>
        <dbReference type="ChEBI" id="CHEBI:30616"/>
    </ligand>
</feature>
<comment type="caution">
    <text evidence="16">The sequence shown here is derived from an EMBL/GenBank/DDBJ whole genome shotgun (WGS) entry which is preliminary data.</text>
</comment>
<dbReference type="PANTHER" id="PTHR30612">
    <property type="entry name" value="SECA INNER MEMBRANE COMPONENT OF SEC PROTEIN SECRETION SYSTEM"/>
    <property type="match status" value="1"/>
</dbReference>
<evidence type="ECO:0000256" key="5">
    <source>
        <dbReference type="ARBA" id="ARBA00022490"/>
    </source>
</evidence>
<organism evidence="16 17">
    <name type="scientific">Pseudoclavibacter endophyticus</name>
    <dbReference type="NCBI Taxonomy" id="1778590"/>
    <lineage>
        <taxon>Bacteria</taxon>
        <taxon>Bacillati</taxon>
        <taxon>Actinomycetota</taxon>
        <taxon>Actinomycetes</taxon>
        <taxon>Micrococcales</taxon>
        <taxon>Microbacteriaceae</taxon>
        <taxon>Pseudoclavibacter</taxon>
    </lineage>
</organism>
<evidence type="ECO:0000256" key="7">
    <source>
        <dbReference type="ARBA" id="ARBA00022840"/>
    </source>
</evidence>
<comment type="subunit">
    <text evidence="12">Monomer and homodimer. Part of the essential Sec protein translocation apparatus which comprises SecA, SecYEG and auxiliary proteins SecDF. Other proteins may also be involved.</text>
</comment>
<feature type="domain" description="SecA family profile" evidence="15">
    <location>
        <begin position="6"/>
        <end position="591"/>
    </location>
</feature>
<dbReference type="InterPro" id="IPR036670">
    <property type="entry name" value="SecA_X-link_sf"/>
</dbReference>
<keyword evidence="8 12" id="KW-0653">Protein transport</keyword>
<dbReference type="GO" id="GO:0005886">
    <property type="term" value="C:plasma membrane"/>
    <property type="evidence" value="ECO:0007669"/>
    <property type="project" value="UniProtKB-SubCell"/>
</dbReference>
<dbReference type="Proteomes" id="UP000431744">
    <property type="component" value="Unassembled WGS sequence"/>
</dbReference>
<evidence type="ECO:0000256" key="8">
    <source>
        <dbReference type="ARBA" id="ARBA00022927"/>
    </source>
</evidence>
<comment type="similarity">
    <text evidence="2 12">Belongs to the SecA family.</text>
</comment>
<dbReference type="EC" id="7.4.2.8" evidence="12"/>
<dbReference type="PROSITE" id="PS51192">
    <property type="entry name" value="HELICASE_ATP_BIND_1"/>
    <property type="match status" value="1"/>
</dbReference>
<dbReference type="InterPro" id="IPR036266">
    <property type="entry name" value="SecA_Wing/Scaffold_sf"/>
</dbReference>
<evidence type="ECO:0000256" key="2">
    <source>
        <dbReference type="ARBA" id="ARBA00007650"/>
    </source>
</evidence>
<dbReference type="InterPro" id="IPR001650">
    <property type="entry name" value="Helicase_C-like"/>
</dbReference>
<dbReference type="PANTHER" id="PTHR30612:SF0">
    <property type="entry name" value="CHLOROPLAST PROTEIN-TRANSPORTING ATPASE"/>
    <property type="match status" value="1"/>
</dbReference>
<dbReference type="InterPro" id="IPR011130">
    <property type="entry name" value="SecA_preprotein_X-link_dom"/>
</dbReference>
<comment type="catalytic activity">
    <reaction evidence="12">
        <text>ATP + H2O + cellular proteinSide 1 = ADP + phosphate + cellular proteinSide 2.</text>
        <dbReference type="EC" id="7.4.2.8"/>
    </reaction>
</comment>
<dbReference type="InterPro" id="IPR014001">
    <property type="entry name" value="Helicase_ATP-bd"/>
</dbReference>
<dbReference type="OrthoDB" id="9805579at2"/>
<dbReference type="PROSITE" id="PS51194">
    <property type="entry name" value="HELICASE_CTER"/>
    <property type="match status" value="1"/>
</dbReference>
<dbReference type="Gene3D" id="3.40.50.300">
    <property type="entry name" value="P-loop containing nucleotide triphosphate hydrolases"/>
    <property type="match status" value="3"/>
</dbReference>
<dbReference type="GO" id="GO:0065002">
    <property type="term" value="P:intracellular protein transmembrane transport"/>
    <property type="evidence" value="ECO:0007669"/>
    <property type="project" value="UniProtKB-UniRule"/>
</dbReference>
<evidence type="ECO:0000256" key="6">
    <source>
        <dbReference type="ARBA" id="ARBA00022741"/>
    </source>
</evidence>
<accession>A0A6H9WFV4</accession>
<sequence>MTRRVPRWLARIAGLPGTTPFRRVEVLAGRANDLAAEAKSLGDGELRTRARAAAVGATAGDDDATVRYLTIAREAANRALGLRPFDVQLQACAALLGGTAVEMDTGEGKTLVGAMAAAAYALAGHPTHLLSVNDYLAERDAEWMRPLFELVGLDVAWIGQRSPRDERRAAYRADVLYAPVSEVGFDLLRDRFASTADELVSVELDTAIVDEADAVMIDEAMVPLVLAGTSAHAPDRADDAAELVADLDEGGDFETDAERSNAWLTDDGIERLESQLGGINLFEPEHAPLLTRLNLALHARVLVQRDVDYLVTHGRIELVNAARGRVAHHQRWPDGLHAAVEAKEGLEPSPRSVVLDSITVQDLVRGYQRLGGMSGTVVAVADEFTEFYDLPSGRVERNEPCRRVDELDRVFLTAAEALDDLVAEVVARHETGQPVLVGTQTVAESERLAKRLRRRNIRPRVLNAKNDADEAGIVARAGEFGSVTVSTQMSGRGTDIVLGGADAGDRDRVVEAGGLAVLATSRAPSTRLDAQLRGRAGRQGDPGMSLVITSLEANLVTENAPTHTLAEIARRGERIPEAQRRAIVRSAQSIAEGIRTDRHRSTWQYSRAIASQRRAVLAHRATVKRPSAIDKLGASLPAPLRSLGDARRDTLFDLSYRARLFFLDDEWTEHLALLGEVRDGIHLRSLASQNPVEEFSMIAHREFAGFFDRVDERFREFLDALDPDDLDRDATELGLRRPSSTWTYMVTDDPFGSVGGRFARRAGGFLRSKVLKLE</sequence>
<dbReference type="InterPro" id="IPR011115">
    <property type="entry name" value="SecA_DEAD"/>
</dbReference>
<evidence type="ECO:0000259" key="15">
    <source>
        <dbReference type="PROSITE" id="PS51196"/>
    </source>
</evidence>
<keyword evidence="3 12" id="KW-0813">Transport</keyword>
<dbReference type="InterPro" id="IPR014018">
    <property type="entry name" value="SecA_motor_DEAD"/>
</dbReference>
<feature type="domain" description="Helicase ATP-binding" evidence="13">
    <location>
        <begin position="90"/>
        <end position="251"/>
    </location>
</feature>
<dbReference type="Pfam" id="PF01043">
    <property type="entry name" value="SecA_PP_bind"/>
    <property type="match status" value="1"/>
</dbReference>